<gene>
    <name evidence="1" type="ORF">FVEG_14939</name>
</gene>
<dbReference type="Proteomes" id="UP000009096">
    <property type="component" value="Chromosome 6"/>
</dbReference>
<dbReference type="RefSeq" id="XP_018744874.1">
    <property type="nucleotide sequence ID" value="XM_018903972.1"/>
</dbReference>
<reference evidence="1" key="2">
    <citation type="submission" date="2013-11" db="EMBL/GenBank/DDBJ databases">
        <authorList>
            <consortium name="The Broad Institute Genome Sequencing Platform"/>
            <person name="Ma L.-J."/>
            <person name="Corby-Kistler H."/>
            <person name="Broz K."/>
            <person name="Gale L.R."/>
            <person name="Jonkers W."/>
            <person name="O'Donnell K."/>
            <person name="Ploetz R."/>
            <person name="Steinberg C."/>
            <person name="Schwartz D.C."/>
            <person name="VanEtten H."/>
            <person name="Zhou S."/>
            <person name="Young S.K."/>
            <person name="Zeng Q."/>
            <person name="Gargeya S."/>
            <person name="Fitzgerald M."/>
            <person name="Abouelleil A."/>
            <person name="Alvarado L."/>
            <person name="Chapman S.B."/>
            <person name="Gainer-Dewar J."/>
            <person name="Goldberg J."/>
            <person name="Griggs A."/>
            <person name="Gujja S."/>
            <person name="Hansen M."/>
            <person name="Howarth C."/>
            <person name="Imamovic A."/>
            <person name="Ireland A."/>
            <person name="Larimer J."/>
            <person name="McCowan C."/>
            <person name="Murphy C."/>
            <person name="Pearson M."/>
            <person name="Poon T.W."/>
            <person name="Priest M."/>
            <person name="Roberts A."/>
            <person name="Saif S."/>
            <person name="Shea T."/>
            <person name="Sykes S."/>
            <person name="Wortman J."/>
            <person name="Nusbaum C."/>
            <person name="Birren B."/>
        </authorList>
    </citation>
    <scope>NUCLEOTIDE SEQUENCE</scope>
    <source>
        <strain evidence="1">7600</strain>
    </source>
</reference>
<keyword evidence="2" id="KW-1185">Reference proteome</keyword>
<proteinExistence type="predicted"/>
<name>W7LH04_GIBM7</name>
<sequence length="117" mass="12453">MCIVSAVMTNNSGIGRPENQSHRQFSSSLSCHPPICHLLGSVGVDPILEHIAHALTGMHRLESGSGPSDDMLLGSLHSAVADPRAVLRFALFGRTPHQVYSAFGLSRMLVVCLAHGN</sequence>
<organism evidence="1 2">
    <name type="scientific">Gibberella moniliformis (strain M3125 / FGSC 7600)</name>
    <name type="common">Maize ear and stalk rot fungus</name>
    <name type="synonym">Fusarium verticillioides</name>
    <dbReference type="NCBI Taxonomy" id="334819"/>
    <lineage>
        <taxon>Eukaryota</taxon>
        <taxon>Fungi</taxon>
        <taxon>Dikarya</taxon>
        <taxon>Ascomycota</taxon>
        <taxon>Pezizomycotina</taxon>
        <taxon>Sordariomycetes</taxon>
        <taxon>Hypocreomycetidae</taxon>
        <taxon>Hypocreales</taxon>
        <taxon>Nectriaceae</taxon>
        <taxon>Fusarium</taxon>
        <taxon>Fusarium fujikuroi species complex</taxon>
    </lineage>
</organism>
<evidence type="ECO:0000313" key="1">
    <source>
        <dbReference type="EMBL" id="EWG38683.1"/>
    </source>
</evidence>
<evidence type="ECO:0000313" key="2">
    <source>
        <dbReference type="Proteomes" id="UP000009096"/>
    </source>
</evidence>
<dbReference type="KEGG" id="fvr:FVEG_14939"/>
<dbReference type="EMBL" id="DS022243">
    <property type="protein sequence ID" value="EWG38683.1"/>
    <property type="molecule type" value="Genomic_DNA"/>
</dbReference>
<protein>
    <submittedName>
        <fullName evidence="1">Uncharacterized protein</fullName>
    </submittedName>
</protein>
<dbReference type="AlphaFoldDB" id="W7LH04"/>
<dbReference type="RefSeq" id="XP_018744873.1">
    <property type="nucleotide sequence ID" value="XM_018903971.1"/>
</dbReference>
<dbReference type="EMBL" id="DS022243">
    <property type="protein sequence ID" value="EWG38682.1"/>
    <property type="molecule type" value="Genomic_DNA"/>
</dbReference>
<dbReference type="GeneID" id="30071815"/>
<dbReference type="VEuPathDB" id="FungiDB:FVEG_14939"/>
<accession>W7LH04</accession>
<reference evidence="1 2" key="1">
    <citation type="journal article" date="2010" name="Nature">
        <title>Comparative genomics reveals mobile pathogenicity chromosomes in Fusarium.</title>
        <authorList>
            <person name="Ma L.J."/>
            <person name="van der Does H.C."/>
            <person name="Borkovich K.A."/>
            <person name="Coleman J.J."/>
            <person name="Daboussi M.J."/>
            <person name="Di Pietro A."/>
            <person name="Dufresne M."/>
            <person name="Freitag M."/>
            <person name="Grabherr M."/>
            <person name="Henrissat B."/>
            <person name="Houterman P.M."/>
            <person name="Kang S."/>
            <person name="Shim W.B."/>
            <person name="Woloshuk C."/>
            <person name="Xie X."/>
            <person name="Xu J.R."/>
            <person name="Antoniw J."/>
            <person name="Baker S.E."/>
            <person name="Bluhm B.H."/>
            <person name="Breakspear A."/>
            <person name="Brown D.W."/>
            <person name="Butchko R.A."/>
            <person name="Chapman S."/>
            <person name="Coulson R."/>
            <person name="Coutinho P.M."/>
            <person name="Danchin E.G."/>
            <person name="Diener A."/>
            <person name="Gale L.R."/>
            <person name="Gardiner D.M."/>
            <person name="Goff S."/>
            <person name="Hammond-Kosack K.E."/>
            <person name="Hilburn K."/>
            <person name="Hua-Van A."/>
            <person name="Jonkers W."/>
            <person name="Kazan K."/>
            <person name="Kodira C.D."/>
            <person name="Koehrsen M."/>
            <person name="Kumar L."/>
            <person name="Lee Y.H."/>
            <person name="Li L."/>
            <person name="Manners J.M."/>
            <person name="Miranda-Saavedra D."/>
            <person name="Mukherjee M."/>
            <person name="Park G."/>
            <person name="Park J."/>
            <person name="Park S.Y."/>
            <person name="Proctor R.H."/>
            <person name="Regev A."/>
            <person name="Ruiz-Roldan M.C."/>
            <person name="Sain D."/>
            <person name="Sakthikumar S."/>
            <person name="Sykes S."/>
            <person name="Schwartz D.C."/>
            <person name="Turgeon B.G."/>
            <person name="Wapinski I."/>
            <person name="Yoder O."/>
            <person name="Young S."/>
            <person name="Zeng Q."/>
            <person name="Zhou S."/>
            <person name="Galagan J."/>
            <person name="Cuomo C.A."/>
            <person name="Kistler H.C."/>
            <person name="Rep M."/>
        </authorList>
    </citation>
    <scope>NUCLEOTIDE SEQUENCE [LARGE SCALE GENOMIC DNA]</scope>
    <source>
        <strain evidence="1">7600</strain>
        <strain evidence="2">M3125 / FGSC 7600</strain>
    </source>
</reference>